<evidence type="ECO:0000313" key="1">
    <source>
        <dbReference type="EMBL" id="KIM48645.1"/>
    </source>
</evidence>
<reference evidence="1 2" key="1">
    <citation type="submission" date="2014-04" db="EMBL/GenBank/DDBJ databases">
        <authorList>
            <consortium name="DOE Joint Genome Institute"/>
            <person name="Kuo A."/>
            <person name="Gay G."/>
            <person name="Dore J."/>
            <person name="Kohler A."/>
            <person name="Nagy L.G."/>
            <person name="Floudas D."/>
            <person name="Copeland A."/>
            <person name="Barry K.W."/>
            <person name="Cichocki N."/>
            <person name="Veneault-Fourrey C."/>
            <person name="LaButti K."/>
            <person name="Lindquist E.A."/>
            <person name="Lipzen A."/>
            <person name="Lundell T."/>
            <person name="Morin E."/>
            <person name="Murat C."/>
            <person name="Sun H."/>
            <person name="Tunlid A."/>
            <person name="Henrissat B."/>
            <person name="Grigoriev I.V."/>
            <person name="Hibbett D.S."/>
            <person name="Martin F."/>
            <person name="Nordberg H.P."/>
            <person name="Cantor M.N."/>
            <person name="Hua S.X."/>
        </authorList>
    </citation>
    <scope>NUCLEOTIDE SEQUENCE [LARGE SCALE GENOMIC DNA]</scope>
    <source>
        <strain evidence="2">h7</strain>
    </source>
</reference>
<dbReference type="Proteomes" id="UP000053424">
    <property type="component" value="Unassembled WGS sequence"/>
</dbReference>
<protein>
    <submittedName>
        <fullName evidence="1">Uncharacterized protein</fullName>
    </submittedName>
</protein>
<dbReference type="EMBL" id="KN831768">
    <property type="protein sequence ID" value="KIM48645.1"/>
    <property type="molecule type" value="Genomic_DNA"/>
</dbReference>
<reference evidence="2" key="2">
    <citation type="submission" date="2015-01" db="EMBL/GenBank/DDBJ databases">
        <title>Evolutionary Origins and Diversification of the Mycorrhizal Mutualists.</title>
        <authorList>
            <consortium name="DOE Joint Genome Institute"/>
            <consortium name="Mycorrhizal Genomics Consortium"/>
            <person name="Kohler A."/>
            <person name="Kuo A."/>
            <person name="Nagy L.G."/>
            <person name="Floudas D."/>
            <person name="Copeland A."/>
            <person name="Barry K.W."/>
            <person name="Cichocki N."/>
            <person name="Veneault-Fourrey C."/>
            <person name="LaButti K."/>
            <person name="Lindquist E.A."/>
            <person name="Lipzen A."/>
            <person name="Lundell T."/>
            <person name="Morin E."/>
            <person name="Murat C."/>
            <person name="Riley R."/>
            <person name="Ohm R."/>
            <person name="Sun H."/>
            <person name="Tunlid A."/>
            <person name="Henrissat B."/>
            <person name="Grigoriev I.V."/>
            <person name="Hibbett D.S."/>
            <person name="Martin F."/>
        </authorList>
    </citation>
    <scope>NUCLEOTIDE SEQUENCE [LARGE SCALE GENOMIC DNA]</scope>
    <source>
        <strain evidence="2">h7</strain>
    </source>
</reference>
<evidence type="ECO:0000313" key="2">
    <source>
        <dbReference type="Proteomes" id="UP000053424"/>
    </source>
</evidence>
<sequence>MTYANWAAQFTICAGLCTSSESTLAGRAMVSRNPIPTASILDLEDIPLCLHCHCSVVLHCLPILPVLRALKHRNLSFGPYLPQTRPRWRVRRCFSHDIQRKLIATYPLSLIMDRVVRT</sequence>
<dbReference type="HOGENOM" id="CLU_2073437_0_0_1"/>
<gene>
    <name evidence="1" type="ORF">M413DRAFT_82832</name>
</gene>
<organism evidence="1 2">
    <name type="scientific">Hebeloma cylindrosporum</name>
    <dbReference type="NCBI Taxonomy" id="76867"/>
    <lineage>
        <taxon>Eukaryota</taxon>
        <taxon>Fungi</taxon>
        <taxon>Dikarya</taxon>
        <taxon>Basidiomycota</taxon>
        <taxon>Agaricomycotina</taxon>
        <taxon>Agaricomycetes</taxon>
        <taxon>Agaricomycetidae</taxon>
        <taxon>Agaricales</taxon>
        <taxon>Agaricineae</taxon>
        <taxon>Hymenogastraceae</taxon>
        <taxon>Hebeloma</taxon>
    </lineage>
</organism>
<dbReference type="AlphaFoldDB" id="A0A0C3CJ00"/>
<accession>A0A0C3CJ00</accession>
<proteinExistence type="predicted"/>
<name>A0A0C3CJ00_HEBCY</name>
<keyword evidence="2" id="KW-1185">Reference proteome</keyword>